<dbReference type="Gene3D" id="3.40.50.720">
    <property type="entry name" value="NAD(P)-binding Rossmann-like Domain"/>
    <property type="match status" value="1"/>
</dbReference>
<feature type="domain" description="Alcohol dehydrogenase-like C-terminal" evidence="3">
    <location>
        <begin position="39"/>
        <end position="88"/>
    </location>
</feature>
<gene>
    <name evidence="4" type="ORF">Ahy_B10g101406</name>
</gene>
<keyword evidence="1" id="KW-0521">NADP</keyword>
<dbReference type="PANTHER" id="PTHR48106">
    <property type="entry name" value="QUINONE OXIDOREDUCTASE PIG3-RELATED"/>
    <property type="match status" value="1"/>
</dbReference>
<dbReference type="InterPro" id="IPR036291">
    <property type="entry name" value="NAD(P)-bd_dom_sf"/>
</dbReference>
<protein>
    <recommendedName>
        <fullName evidence="3">Alcohol dehydrogenase-like C-terminal domain-containing protein</fullName>
    </recommendedName>
</protein>
<evidence type="ECO:0000313" key="5">
    <source>
        <dbReference type="Proteomes" id="UP000289738"/>
    </source>
</evidence>
<dbReference type="InterPro" id="IPR013149">
    <property type="entry name" value="ADH-like_C"/>
</dbReference>
<organism evidence="4 5">
    <name type="scientific">Arachis hypogaea</name>
    <name type="common">Peanut</name>
    <dbReference type="NCBI Taxonomy" id="3818"/>
    <lineage>
        <taxon>Eukaryota</taxon>
        <taxon>Viridiplantae</taxon>
        <taxon>Streptophyta</taxon>
        <taxon>Embryophyta</taxon>
        <taxon>Tracheophyta</taxon>
        <taxon>Spermatophyta</taxon>
        <taxon>Magnoliopsida</taxon>
        <taxon>eudicotyledons</taxon>
        <taxon>Gunneridae</taxon>
        <taxon>Pentapetalae</taxon>
        <taxon>rosids</taxon>
        <taxon>fabids</taxon>
        <taxon>Fabales</taxon>
        <taxon>Fabaceae</taxon>
        <taxon>Papilionoideae</taxon>
        <taxon>50 kb inversion clade</taxon>
        <taxon>dalbergioids sensu lato</taxon>
        <taxon>Dalbergieae</taxon>
        <taxon>Pterocarpus clade</taxon>
        <taxon>Arachis</taxon>
    </lineage>
</organism>
<dbReference type="EMBL" id="SDMP01000020">
    <property type="protein sequence ID" value="RYQ82845.1"/>
    <property type="molecule type" value="Genomic_DNA"/>
</dbReference>
<evidence type="ECO:0000259" key="3">
    <source>
        <dbReference type="Pfam" id="PF00107"/>
    </source>
</evidence>
<evidence type="ECO:0000256" key="1">
    <source>
        <dbReference type="ARBA" id="ARBA00022857"/>
    </source>
</evidence>
<dbReference type="Pfam" id="PF00107">
    <property type="entry name" value="ADH_zinc_N"/>
    <property type="match status" value="1"/>
</dbReference>
<keyword evidence="5" id="KW-1185">Reference proteome</keyword>
<comment type="caution">
    <text evidence="4">The sequence shown here is derived from an EMBL/GenBank/DDBJ whole genome shotgun (WGS) entry which is preliminary data.</text>
</comment>
<keyword evidence="2" id="KW-0560">Oxidoreductase</keyword>
<dbReference type="AlphaFoldDB" id="A0A444WZL7"/>
<dbReference type="PANTHER" id="PTHR48106:SF8">
    <property type="entry name" value="OS02G0805600 PROTEIN"/>
    <property type="match status" value="1"/>
</dbReference>
<dbReference type="SUPFAM" id="SSF51735">
    <property type="entry name" value="NAD(P)-binding Rossmann-fold domains"/>
    <property type="match status" value="1"/>
</dbReference>
<accession>A0A444WZL7</accession>
<proteinExistence type="predicted"/>
<evidence type="ECO:0000256" key="2">
    <source>
        <dbReference type="ARBA" id="ARBA00023002"/>
    </source>
</evidence>
<dbReference type="GO" id="GO:0016651">
    <property type="term" value="F:oxidoreductase activity, acting on NAD(P)H"/>
    <property type="evidence" value="ECO:0007669"/>
    <property type="project" value="TreeGrafter"/>
</dbReference>
<dbReference type="STRING" id="3818.A0A444WZL7"/>
<dbReference type="GO" id="GO:0070402">
    <property type="term" value="F:NADPH binding"/>
    <property type="evidence" value="ECO:0007669"/>
    <property type="project" value="TreeGrafter"/>
</dbReference>
<sequence length="167" mass="18593">MTSLEAWQGLVIVVGTAVELLEIAENSDGDDRKVGREERLSEDLGADVVVNYKTEDSVARLKEETRAKGVDVIIDQIVGLYLQRNLNISMADADAKRITTTATVRDTLMLWSRRGQVKIRIFKSIMGALSCATRSRKTAEKAATTIFLLLIVLYIHNPAGSEWLPFR</sequence>
<dbReference type="Proteomes" id="UP000289738">
    <property type="component" value="Chromosome B10"/>
</dbReference>
<name>A0A444WZL7_ARAHY</name>
<evidence type="ECO:0000313" key="4">
    <source>
        <dbReference type="EMBL" id="RYQ82845.1"/>
    </source>
</evidence>
<reference evidence="4 5" key="1">
    <citation type="submission" date="2019-01" db="EMBL/GenBank/DDBJ databases">
        <title>Sequencing of cultivated peanut Arachis hypogaea provides insights into genome evolution and oil improvement.</title>
        <authorList>
            <person name="Chen X."/>
        </authorList>
    </citation>
    <scope>NUCLEOTIDE SEQUENCE [LARGE SCALE GENOMIC DNA]</scope>
    <source>
        <strain evidence="5">cv. Fuhuasheng</strain>
        <tissue evidence="4">Leaves</tissue>
    </source>
</reference>